<dbReference type="Gene3D" id="2.40.160.20">
    <property type="match status" value="1"/>
</dbReference>
<comment type="caution">
    <text evidence="2">The sequence shown here is derived from an EMBL/GenBank/DDBJ whole genome shotgun (WGS) entry which is preliminary data.</text>
</comment>
<dbReference type="PANTHER" id="PTHR37315">
    <property type="entry name" value="UPF0311 PROTEIN BLR7842"/>
    <property type="match status" value="1"/>
</dbReference>
<evidence type="ECO:0000256" key="1">
    <source>
        <dbReference type="HAMAP-Rule" id="MF_00775"/>
    </source>
</evidence>
<gene>
    <name evidence="2" type="ORF">GQE98_05695</name>
</gene>
<name>A0A6L8W7C8_9PROT</name>
<dbReference type="Proteomes" id="UP000476030">
    <property type="component" value="Unassembled WGS sequence"/>
</dbReference>
<evidence type="ECO:0000313" key="2">
    <source>
        <dbReference type="EMBL" id="MZR30127.1"/>
    </source>
</evidence>
<proteinExistence type="inferred from homology"/>
<comment type="similarity">
    <text evidence="1">Belongs to the UPF0311 family.</text>
</comment>
<keyword evidence="3" id="KW-1185">Reference proteome</keyword>
<protein>
    <recommendedName>
        <fullName evidence="1">UPF0311 protein GQE98_05695</fullName>
    </recommendedName>
</protein>
<sequence>MPELKLAHAFDMQLSVKSPIVDLGKTPQGGRLIAEVTGGTVEGPMLNGHIQSGGADWLLVRDDGVMQLDVRITIETEDGGLIYARYEGLRHGPKEVMEKLARGEAIDPSQFYFRIMPRFETSAASHLWLNKYLFLGTGERNSQGPKYSVFKVE</sequence>
<dbReference type="EMBL" id="WTUW01000001">
    <property type="protein sequence ID" value="MZR30127.1"/>
    <property type="molecule type" value="Genomic_DNA"/>
</dbReference>
<dbReference type="AlphaFoldDB" id="A0A6L8W7C8"/>
<evidence type="ECO:0000313" key="3">
    <source>
        <dbReference type="Proteomes" id="UP000476030"/>
    </source>
</evidence>
<dbReference type="Pfam" id="PF11578">
    <property type="entry name" value="DUF3237"/>
    <property type="match status" value="1"/>
</dbReference>
<organism evidence="2 3">
    <name type="scientific">Sneathiella litorea</name>
    <dbReference type="NCBI Taxonomy" id="2606216"/>
    <lineage>
        <taxon>Bacteria</taxon>
        <taxon>Pseudomonadati</taxon>
        <taxon>Pseudomonadota</taxon>
        <taxon>Alphaproteobacteria</taxon>
        <taxon>Sneathiellales</taxon>
        <taxon>Sneathiellaceae</taxon>
        <taxon>Sneathiella</taxon>
    </lineage>
</organism>
<accession>A0A6L8W7C8</accession>
<dbReference type="InterPro" id="IPR020915">
    <property type="entry name" value="UPF0311"/>
</dbReference>
<dbReference type="PANTHER" id="PTHR37315:SF1">
    <property type="entry name" value="UPF0311 PROTEIN BLR7842"/>
    <property type="match status" value="1"/>
</dbReference>
<dbReference type="RefSeq" id="WP_161314653.1">
    <property type="nucleotide sequence ID" value="NZ_WTUW01000001.1"/>
</dbReference>
<dbReference type="HAMAP" id="MF_00775">
    <property type="entry name" value="UPF0311"/>
    <property type="match status" value="1"/>
</dbReference>
<reference evidence="2 3" key="1">
    <citation type="submission" date="2019-12" db="EMBL/GenBank/DDBJ databases">
        <title>Snethiella sp. nov. sp. isolated from sea sand.</title>
        <authorList>
            <person name="Kim J."/>
            <person name="Jeong S.E."/>
            <person name="Jung H.S."/>
            <person name="Jeon C.O."/>
        </authorList>
    </citation>
    <scope>NUCLEOTIDE SEQUENCE [LARGE SCALE GENOMIC DNA]</scope>
    <source>
        <strain evidence="2 3">DP05</strain>
    </source>
</reference>